<dbReference type="Proteomes" id="UP001597362">
    <property type="component" value="Unassembled WGS sequence"/>
</dbReference>
<evidence type="ECO:0000313" key="9">
    <source>
        <dbReference type="EMBL" id="MFD2116115.1"/>
    </source>
</evidence>
<evidence type="ECO:0000256" key="5">
    <source>
        <dbReference type="ARBA" id="ARBA00023204"/>
    </source>
</evidence>
<keyword evidence="3 7" id="KW-0227">DNA damage</keyword>
<evidence type="ECO:0000256" key="7">
    <source>
        <dbReference type="HAMAP-Rule" id="MF_00201"/>
    </source>
</evidence>
<reference evidence="10" key="1">
    <citation type="journal article" date="2019" name="Int. J. Syst. Evol. Microbiol.">
        <title>The Global Catalogue of Microorganisms (GCM) 10K type strain sequencing project: providing services to taxonomists for standard genome sequencing and annotation.</title>
        <authorList>
            <consortium name="The Broad Institute Genomics Platform"/>
            <consortium name="The Broad Institute Genome Sequencing Center for Infectious Disease"/>
            <person name="Wu L."/>
            <person name="Ma J."/>
        </authorList>
    </citation>
    <scope>NUCLEOTIDE SEQUENCE [LARGE SCALE GENOMIC DNA]</scope>
    <source>
        <strain evidence="10">GH52</strain>
    </source>
</reference>
<evidence type="ECO:0000313" key="10">
    <source>
        <dbReference type="Proteomes" id="UP001597362"/>
    </source>
</evidence>
<dbReference type="PANTHER" id="PTHR33991">
    <property type="entry name" value="DNA REPAIR PROTEIN RECO"/>
    <property type="match status" value="1"/>
</dbReference>
<evidence type="ECO:0000256" key="2">
    <source>
        <dbReference type="ARBA" id="ARBA00021310"/>
    </source>
</evidence>
<dbReference type="SUPFAM" id="SSF57863">
    <property type="entry name" value="ArfGap/RecO-like zinc finger"/>
    <property type="match status" value="1"/>
</dbReference>
<dbReference type="Pfam" id="PF02565">
    <property type="entry name" value="RecO_C"/>
    <property type="match status" value="1"/>
</dbReference>
<comment type="similarity">
    <text evidence="1 7">Belongs to the RecO family.</text>
</comment>
<proteinExistence type="inferred from homology"/>
<dbReference type="Pfam" id="PF11967">
    <property type="entry name" value="RecO_N"/>
    <property type="match status" value="1"/>
</dbReference>
<comment type="function">
    <text evidence="7">Involved in DNA repair and RecF pathway recombination.</text>
</comment>
<keyword evidence="4 7" id="KW-0233">DNA recombination</keyword>
<dbReference type="EMBL" id="JBHUHO010000029">
    <property type="protein sequence ID" value="MFD2116115.1"/>
    <property type="molecule type" value="Genomic_DNA"/>
</dbReference>
<feature type="domain" description="DNA replication/recombination mediator RecO N-terminal" evidence="8">
    <location>
        <begin position="1"/>
        <end position="76"/>
    </location>
</feature>
<sequence>MLYRVEGIVIRSMDYGESHKIVTVLTKTHGKVGVLIRGAKKIRSKYGALAQPFTCGEFHFFRTTGLGTLNHGEILMSHHRLREELDLSANAAYIAELTDRILQDQEEGSGYVFEQLKACFAALQEDKDIDIVVQLYEMSMLRFAGYEPQLTKCIHCSAELLVDDVPKSFKLSATYGGILCQRCVHIDRYAIIISETAFKLLRLYTRMDLRRLGNIQVSDSMKQEMKTCMRKLIDTHLSVSLKSRLFLDQLDKLK</sequence>
<keyword evidence="5 7" id="KW-0234">DNA repair</keyword>
<name>A0ABW4YKF1_9BACL</name>
<gene>
    <name evidence="7 9" type="primary">recO</name>
    <name evidence="9" type="ORF">ACFSJH_10305</name>
</gene>
<organism evidence="9 10">
    <name type="scientific">Paenibacillus yanchengensis</name>
    <dbReference type="NCBI Taxonomy" id="2035833"/>
    <lineage>
        <taxon>Bacteria</taxon>
        <taxon>Bacillati</taxon>
        <taxon>Bacillota</taxon>
        <taxon>Bacilli</taxon>
        <taxon>Bacillales</taxon>
        <taxon>Paenibacillaceae</taxon>
        <taxon>Paenibacillus</taxon>
    </lineage>
</organism>
<protein>
    <recommendedName>
        <fullName evidence="2 7">DNA repair protein RecO</fullName>
    </recommendedName>
    <alternativeName>
        <fullName evidence="6 7">Recombination protein O</fullName>
    </alternativeName>
</protein>
<evidence type="ECO:0000259" key="8">
    <source>
        <dbReference type="Pfam" id="PF11967"/>
    </source>
</evidence>
<evidence type="ECO:0000256" key="4">
    <source>
        <dbReference type="ARBA" id="ARBA00023172"/>
    </source>
</evidence>
<accession>A0ABW4YKF1</accession>
<evidence type="ECO:0000256" key="1">
    <source>
        <dbReference type="ARBA" id="ARBA00007452"/>
    </source>
</evidence>
<dbReference type="HAMAP" id="MF_00201">
    <property type="entry name" value="RecO"/>
    <property type="match status" value="1"/>
</dbReference>
<dbReference type="InterPro" id="IPR012340">
    <property type="entry name" value="NA-bd_OB-fold"/>
</dbReference>
<evidence type="ECO:0000256" key="3">
    <source>
        <dbReference type="ARBA" id="ARBA00022763"/>
    </source>
</evidence>
<keyword evidence="10" id="KW-1185">Reference proteome</keyword>
<dbReference type="InterPro" id="IPR042242">
    <property type="entry name" value="RecO_C"/>
</dbReference>
<dbReference type="NCBIfam" id="TIGR00613">
    <property type="entry name" value="reco"/>
    <property type="match status" value="1"/>
</dbReference>
<dbReference type="Gene3D" id="2.40.50.140">
    <property type="entry name" value="Nucleic acid-binding proteins"/>
    <property type="match status" value="1"/>
</dbReference>
<dbReference type="Gene3D" id="1.20.1440.120">
    <property type="entry name" value="Recombination protein O, C-terminal domain"/>
    <property type="match status" value="1"/>
</dbReference>
<dbReference type="RefSeq" id="WP_377771948.1">
    <property type="nucleotide sequence ID" value="NZ_JBHUHO010000029.1"/>
</dbReference>
<dbReference type="InterPro" id="IPR003717">
    <property type="entry name" value="RecO"/>
</dbReference>
<comment type="caution">
    <text evidence="9">The sequence shown here is derived from an EMBL/GenBank/DDBJ whole genome shotgun (WGS) entry which is preliminary data.</text>
</comment>
<dbReference type="PANTHER" id="PTHR33991:SF1">
    <property type="entry name" value="DNA REPAIR PROTEIN RECO"/>
    <property type="match status" value="1"/>
</dbReference>
<dbReference type="InterPro" id="IPR022572">
    <property type="entry name" value="DNA_rep/recomb_RecO_N"/>
</dbReference>
<dbReference type="InterPro" id="IPR037278">
    <property type="entry name" value="ARFGAP/RecO"/>
</dbReference>
<dbReference type="SUPFAM" id="SSF50249">
    <property type="entry name" value="Nucleic acid-binding proteins"/>
    <property type="match status" value="1"/>
</dbReference>
<evidence type="ECO:0000256" key="6">
    <source>
        <dbReference type="ARBA" id="ARBA00033409"/>
    </source>
</evidence>